<protein>
    <recommendedName>
        <fullName evidence="1">NXPE C-terminal domain-containing protein</fullName>
    </recommendedName>
</protein>
<reference evidence="2" key="2">
    <citation type="submission" date="2025-09" db="UniProtKB">
        <authorList>
            <consortium name="Ensembl"/>
        </authorList>
    </citation>
    <scope>IDENTIFICATION</scope>
</reference>
<keyword evidence="3" id="KW-1185">Reference proteome</keyword>
<accession>A0A8D0GX50</accession>
<dbReference type="Proteomes" id="UP000694392">
    <property type="component" value="Unplaced"/>
</dbReference>
<evidence type="ECO:0000313" key="3">
    <source>
        <dbReference type="Proteomes" id="UP000694392"/>
    </source>
</evidence>
<dbReference type="GeneTree" id="ENSGT00950000182866"/>
<dbReference type="PANTHER" id="PTHR16165">
    <property type="entry name" value="NXPE FAMILY MEMBER"/>
    <property type="match status" value="1"/>
</dbReference>
<dbReference type="OMA" id="PERNGHI"/>
<reference evidence="2" key="1">
    <citation type="submission" date="2025-08" db="UniProtKB">
        <authorList>
            <consortium name="Ensembl"/>
        </authorList>
    </citation>
    <scope>IDENTIFICATION</scope>
</reference>
<evidence type="ECO:0000259" key="1">
    <source>
        <dbReference type="Pfam" id="PF24536"/>
    </source>
</evidence>
<sequence>GRADRADAEIYNCSKTEREKCKIGMQSPVPSGYALQNAWHPVFCSVSDFNTVDKIQLCLKRKIIYLMGDSTLRKWIYYFTKRVPTLKLFDLHGTGKFKRHMAIDPERDTLIQWKKHGNPFVTMEWYLIKDDDYIAREIDKVPGDKDTAIVITLGQHFRPFPIEVFIKRLLNIRLAIKRLLLRSPDTKVIIKAENTREMYVDAERFSDFHGYIQYVAMKNIFESLHIGFIDAQDMTIACDTNIGHPPDHVLWNQIIMFLTYIC</sequence>
<organism evidence="2 3">
    <name type="scientific">Sphenodon punctatus</name>
    <name type="common">Tuatara</name>
    <name type="synonym">Hatteria punctata</name>
    <dbReference type="NCBI Taxonomy" id="8508"/>
    <lineage>
        <taxon>Eukaryota</taxon>
        <taxon>Metazoa</taxon>
        <taxon>Chordata</taxon>
        <taxon>Craniata</taxon>
        <taxon>Vertebrata</taxon>
        <taxon>Euteleostomi</taxon>
        <taxon>Lepidosauria</taxon>
        <taxon>Sphenodontia</taxon>
        <taxon>Sphenodontidae</taxon>
        <taxon>Sphenodon</taxon>
    </lineage>
</organism>
<proteinExistence type="predicted"/>
<feature type="domain" description="NXPE C-terminal" evidence="1">
    <location>
        <begin position="39"/>
        <end position="262"/>
    </location>
</feature>
<name>A0A8D0GX50_SPHPU</name>
<dbReference type="AlphaFoldDB" id="A0A8D0GX50"/>
<evidence type="ECO:0000313" key="2">
    <source>
        <dbReference type="Ensembl" id="ENSSPUP00000012101.1"/>
    </source>
</evidence>
<dbReference type="PANTHER" id="PTHR16165:SF3">
    <property type="entry name" value="NXPE FAMILY MEMBER 1"/>
    <property type="match status" value="1"/>
</dbReference>
<dbReference type="Pfam" id="PF24536">
    <property type="entry name" value="NXPE4_C"/>
    <property type="match status" value="1"/>
</dbReference>
<dbReference type="InterPro" id="IPR057106">
    <property type="entry name" value="NXPE4_C"/>
</dbReference>
<dbReference type="Ensembl" id="ENSSPUT00000012905.1">
    <property type="protein sequence ID" value="ENSSPUP00000012101.1"/>
    <property type="gene ID" value="ENSSPUG00000009284.1"/>
</dbReference>